<dbReference type="InterPro" id="IPR016169">
    <property type="entry name" value="FAD-bd_PCMH_sub2"/>
</dbReference>
<evidence type="ECO:0000256" key="3">
    <source>
        <dbReference type="ARBA" id="ARBA00023002"/>
    </source>
</evidence>
<dbReference type="GO" id="GO:0016491">
    <property type="term" value="F:oxidoreductase activity"/>
    <property type="evidence" value="ECO:0007669"/>
    <property type="project" value="UniProtKB-KW"/>
</dbReference>
<dbReference type="SUPFAM" id="SSF55447">
    <property type="entry name" value="CO dehydrogenase flavoprotein C-terminal domain-like"/>
    <property type="match status" value="1"/>
</dbReference>
<evidence type="ECO:0000256" key="1">
    <source>
        <dbReference type="ARBA" id="ARBA00022630"/>
    </source>
</evidence>
<sequence length="285" mass="30621">MIGIQLTYKAPETLKEALDLVGREGHQILTADQSLISDLKKGVPSLHTLVSLRKIPGLSSINIDNGELRIGASASYNSLLTHEALNQYPALAQALATIPDPHLRHHSTFGGALSHGGRIHAPVLAALMALDASVVVLTRDNDTRLPIHYFSQNGNRVLLPQGGLITMIVLPEPAAKSSAYLTVNQLAGRQANHGIAISLTQSGDTLDQIRLILAGFTEQPIRLKNIEEKLAGSSLTPDSIKSAADQLGQDELPIHNDRIPEGYQRHLAGVLLQRALKSLTKQTVS</sequence>
<keyword evidence="2" id="KW-0274">FAD</keyword>
<dbReference type="InterPro" id="IPR036683">
    <property type="entry name" value="CO_DH_flav_C_dom_sf"/>
</dbReference>
<proteinExistence type="predicted"/>
<dbReference type="GO" id="GO:0071949">
    <property type="term" value="F:FAD binding"/>
    <property type="evidence" value="ECO:0007669"/>
    <property type="project" value="InterPro"/>
</dbReference>
<keyword evidence="1" id="KW-0285">Flavoprotein</keyword>
<dbReference type="SUPFAM" id="SSF56176">
    <property type="entry name" value="FAD-binding/transporter-associated domain-like"/>
    <property type="match status" value="1"/>
</dbReference>
<dbReference type="Pfam" id="PF00941">
    <property type="entry name" value="FAD_binding_5"/>
    <property type="match status" value="1"/>
</dbReference>
<evidence type="ECO:0000256" key="2">
    <source>
        <dbReference type="ARBA" id="ARBA00022827"/>
    </source>
</evidence>
<comment type="caution">
    <text evidence="5">The sequence shown here is derived from an EMBL/GenBank/DDBJ whole genome shotgun (WGS) entry which is preliminary data.</text>
</comment>
<dbReference type="EMBL" id="JAAFZH010000002">
    <property type="protein sequence ID" value="NDU94377.1"/>
    <property type="molecule type" value="Genomic_DNA"/>
</dbReference>
<reference evidence="5 6" key="1">
    <citation type="submission" date="2020-02" db="EMBL/GenBank/DDBJ databases">
        <title>Draft genome sequence of two Spirosoma agri KCTC 52727 and Spirosoma terrae KCTC 52035.</title>
        <authorList>
            <person name="Rojas J."/>
            <person name="Ambika Manirajan B."/>
            <person name="Suarez C."/>
            <person name="Ratering S."/>
            <person name="Schnell S."/>
        </authorList>
    </citation>
    <scope>NUCLEOTIDE SEQUENCE [LARGE SCALE GENOMIC DNA]</scope>
    <source>
        <strain evidence="5 6">KCTC 52035</strain>
    </source>
</reference>
<evidence type="ECO:0000313" key="6">
    <source>
        <dbReference type="Proteomes" id="UP000474175"/>
    </source>
</evidence>
<evidence type="ECO:0000259" key="4">
    <source>
        <dbReference type="PROSITE" id="PS51387"/>
    </source>
</evidence>
<organism evidence="5 6">
    <name type="scientific">Spirosoma terrae</name>
    <dbReference type="NCBI Taxonomy" id="1968276"/>
    <lineage>
        <taxon>Bacteria</taxon>
        <taxon>Pseudomonadati</taxon>
        <taxon>Bacteroidota</taxon>
        <taxon>Cytophagia</taxon>
        <taxon>Cytophagales</taxon>
        <taxon>Cytophagaceae</taxon>
        <taxon>Spirosoma</taxon>
    </lineage>
</organism>
<dbReference type="InterPro" id="IPR005107">
    <property type="entry name" value="CO_DH_flav_C"/>
</dbReference>
<keyword evidence="3" id="KW-0560">Oxidoreductase</keyword>
<gene>
    <name evidence="5" type="ORF">GK108_05785</name>
</gene>
<dbReference type="SMART" id="SM01092">
    <property type="entry name" value="CO_deh_flav_C"/>
    <property type="match status" value="1"/>
</dbReference>
<name>A0A6L9L4R2_9BACT</name>
<dbReference type="AlphaFoldDB" id="A0A6L9L4R2"/>
<dbReference type="PROSITE" id="PS51387">
    <property type="entry name" value="FAD_PCMH"/>
    <property type="match status" value="1"/>
</dbReference>
<dbReference type="RefSeq" id="WP_163944274.1">
    <property type="nucleotide sequence ID" value="NZ_JAAFZH010000002.1"/>
</dbReference>
<evidence type="ECO:0000313" key="5">
    <source>
        <dbReference type="EMBL" id="NDU94377.1"/>
    </source>
</evidence>
<accession>A0A6L9L4R2</accession>
<dbReference type="PANTHER" id="PTHR42659:SF2">
    <property type="entry name" value="XANTHINE DEHYDROGENASE SUBUNIT C-RELATED"/>
    <property type="match status" value="1"/>
</dbReference>
<dbReference type="InterPro" id="IPR051312">
    <property type="entry name" value="Diverse_Substr_Oxidored"/>
</dbReference>
<dbReference type="PANTHER" id="PTHR42659">
    <property type="entry name" value="XANTHINE DEHYDROGENASE SUBUNIT C-RELATED"/>
    <property type="match status" value="1"/>
</dbReference>
<feature type="domain" description="FAD-binding PCMH-type" evidence="4">
    <location>
        <begin position="1"/>
        <end position="175"/>
    </location>
</feature>
<protein>
    <recommendedName>
        <fullName evidence="4">FAD-binding PCMH-type domain-containing protein</fullName>
    </recommendedName>
</protein>
<dbReference type="Pfam" id="PF03450">
    <property type="entry name" value="CO_deh_flav_C"/>
    <property type="match status" value="1"/>
</dbReference>
<keyword evidence="6" id="KW-1185">Reference proteome</keyword>
<dbReference type="InterPro" id="IPR016166">
    <property type="entry name" value="FAD-bd_PCMH"/>
</dbReference>
<dbReference type="InterPro" id="IPR002346">
    <property type="entry name" value="Mopterin_DH_FAD-bd"/>
</dbReference>
<dbReference type="Gene3D" id="3.30.465.10">
    <property type="match status" value="1"/>
</dbReference>
<dbReference type="InterPro" id="IPR036318">
    <property type="entry name" value="FAD-bd_PCMH-like_sf"/>
</dbReference>
<dbReference type="Gene3D" id="3.30.390.50">
    <property type="entry name" value="CO dehydrogenase flavoprotein, C-terminal domain"/>
    <property type="match status" value="1"/>
</dbReference>
<dbReference type="Proteomes" id="UP000474175">
    <property type="component" value="Unassembled WGS sequence"/>
</dbReference>